<dbReference type="STRING" id="1208921.ST1E_0857"/>
<dbReference type="eggNOG" id="COG0456">
    <property type="taxonomic scope" value="Bacteria"/>
</dbReference>
<keyword evidence="1 4" id="KW-0808">Transferase</keyword>
<dbReference type="GO" id="GO:0008080">
    <property type="term" value="F:N-acetyltransferase activity"/>
    <property type="evidence" value="ECO:0007669"/>
    <property type="project" value="InterPro"/>
</dbReference>
<keyword evidence="2" id="KW-0012">Acyltransferase</keyword>
<dbReference type="SUPFAM" id="SSF55729">
    <property type="entry name" value="Acyl-CoA N-acyltransferases (Nat)"/>
    <property type="match status" value="1"/>
</dbReference>
<reference evidence="4 5" key="1">
    <citation type="journal article" date="2013" name="Genome Biol. Evol.">
        <title>Genome evolution and phylogenomic analysis of candidatus kinetoplastibacterium, the betaproteobacterial endosymbionts of strigomonas and angomonas.</title>
        <authorList>
            <person name="Alves J.M."/>
            <person name="Serrano M.G."/>
            <person name="Maia da Silva F."/>
            <person name="Voegtly L.J."/>
            <person name="Matveyev A.V."/>
            <person name="Teixeira M.M."/>
            <person name="Camargo E.P."/>
            <person name="Buck G.A."/>
        </authorList>
    </citation>
    <scope>NUCLEOTIDE SEQUENCE [LARGE SCALE GENOMIC DNA]</scope>
    <source>
        <strain evidence="4 5">TCC219</strain>
    </source>
</reference>
<dbReference type="NCBIfam" id="TIGR03725">
    <property type="entry name" value="T6A_YeaZ"/>
    <property type="match status" value="1"/>
</dbReference>
<dbReference type="KEGG" id="kga:ST1E_0857"/>
<evidence type="ECO:0000256" key="1">
    <source>
        <dbReference type="ARBA" id="ARBA00022679"/>
    </source>
</evidence>
<dbReference type="eggNOG" id="COG1214">
    <property type="taxonomic scope" value="Bacteria"/>
</dbReference>
<dbReference type="PANTHER" id="PTHR42919">
    <property type="entry name" value="N-ALPHA-ACETYLTRANSFERASE"/>
    <property type="match status" value="1"/>
</dbReference>
<dbReference type="InterPro" id="IPR022496">
    <property type="entry name" value="T6A_TsaB"/>
</dbReference>
<evidence type="ECO:0000313" key="5">
    <source>
        <dbReference type="Proteomes" id="UP000011658"/>
    </source>
</evidence>
<gene>
    <name evidence="4" type="ORF">ST1E_0857</name>
</gene>
<dbReference type="InterPro" id="IPR000905">
    <property type="entry name" value="Gcp-like_dom"/>
</dbReference>
<dbReference type="AlphaFoldDB" id="M1M1R4"/>
<dbReference type="InterPro" id="IPR016181">
    <property type="entry name" value="Acyl_CoA_acyltransferase"/>
</dbReference>
<dbReference type="PATRIC" id="fig|1208921.3.peg.474"/>
<dbReference type="InterPro" id="IPR051556">
    <property type="entry name" value="N-term/lysine_N-AcTrnsfr"/>
</dbReference>
<evidence type="ECO:0000313" key="4">
    <source>
        <dbReference type="EMBL" id="AGF49189.1"/>
    </source>
</evidence>
<sequence length="414" mass="46306">MDKKNINLLAFETSSFYSGVALLIFSRTGSVLAYSCFEYEDSKLYSELLMIKSGVLLSKHHLHPHDLDVVAFGSGPGKFTGLRISCSQAKGIGLSLNIPVIPIVSSYALANSLNYNIKNNRIVVVATDARMGELYVSVYLLKYNYSCNDNCIVLQSPILIPTTSLIDWIKYNSIKWEVNINSETDYLLAGDAWKEYSSLEVPNGWINSETYYPSVENVAYLAKNDFLNNKTLSPDVVSPLYVRNKIAFTSLERSKGMGGNPKVGVFDYLEPSDMIMSDIEEVSKLEQKIQTSPWTPGNFKDSLEFGYKSYIIKNNGIILGYCIFMLAPDAVHVLRIGVDNDFRCKGLGSKLLKLCFEICNDHSIGIILLEVDESNAIAIDFYKKHGFYKIGNRKGYYLSKDGKISSAVVMQKNI</sequence>
<dbReference type="OrthoDB" id="9796919at2"/>
<dbReference type="RefSeq" id="WP_015389673.1">
    <property type="nucleotide sequence ID" value="NC_020284.1"/>
</dbReference>
<dbReference type="InterPro" id="IPR043129">
    <property type="entry name" value="ATPase_NBD"/>
</dbReference>
<dbReference type="PROSITE" id="PS51186">
    <property type="entry name" value="GNAT"/>
    <property type="match status" value="1"/>
</dbReference>
<dbReference type="PANTHER" id="PTHR42919:SF8">
    <property type="entry name" value="N-ALPHA-ACETYLTRANSFERASE 50"/>
    <property type="match status" value="1"/>
</dbReference>
<dbReference type="InterPro" id="IPR000182">
    <property type="entry name" value="GNAT_dom"/>
</dbReference>
<dbReference type="InterPro" id="IPR006464">
    <property type="entry name" value="AcTrfase_RimI/Ard1"/>
</dbReference>
<dbReference type="CDD" id="cd04301">
    <property type="entry name" value="NAT_SF"/>
    <property type="match status" value="1"/>
</dbReference>
<organism evidence="4 5">
    <name type="scientific">Candidatus Kinetoplastidibacterium galati TCC219</name>
    <dbReference type="NCBI Taxonomy" id="1208921"/>
    <lineage>
        <taxon>Bacteria</taxon>
        <taxon>Pseudomonadati</taxon>
        <taxon>Pseudomonadota</taxon>
        <taxon>Betaproteobacteria</taxon>
        <taxon>Candidatus Kinetoplastidibacterium</taxon>
    </lineage>
</organism>
<dbReference type="NCBIfam" id="TIGR01575">
    <property type="entry name" value="rimI"/>
    <property type="match status" value="1"/>
</dbReference>
<dbReference type="Proteomes" id="UP000011658">
    <property type="component" value="Chromosome"/>
</dbReference>
<dbReference type="Pfam" id="PF00583">
    <property type="entry name" value="Acetyltransf_1"/>
    <property type="match status" value="1"/>
</dbReference>
<dbReference type="HOGENOM" id="CLU_052459_0_0_4"/>
<dbReference type="Gene3D" id="3.40.630.30">
    <property type="match status" value="1"/>
</dbReference>
<dbReference type="Gene3D" id="3.30.420.40">
    <property type="match status" value="2"/>
</dbReference>
<dbReference type="SUPFAM" id="SSF53067">
    <property type="entry name" value="Actin-like ATPase domain"/>
    <property type="match status" value="2"/>
</dbReference>
<dbReference type="EMBL" id="CP003806">
    <property type="protein sequence ID" value="AGF49189.1"/>
    <property type="molecule type" value="Genomic_DNA"/>
</dbReference>
<dbReference type="GO" id="GO:0002949">
    <property type="term" value="P:tRNA threonylcarbamoyladenosine modification"/>
    <property type="evidence" value="ECO:0007669"/>
    <property type="project" value="InterPro"/>
</dbReference>
<feature type="domain" description="N-acetyltransferase" evidence="3">
    <location>
        <begin position="269"/>
        <end position="414"/>
    </location>
</feature>
<accession>M1M1R4</accession>
<name>M1M1R4_9PROT</name>
<proteinExistence type="predicted"/>
<protein>
    <submittedName>
        <fullName evidence="4">Acetyltransferase</fullName>
    </submittedName>
</protein>
<evidence type="ECO:0000259" key="3">
    <source>
        <dbReference type="PROSITE" id="PS51186"/>
    </source>
</evidence>
<evidence type="ECO:0000256" key="2">
    <source>
        <dbReference type="ARBA" id="ARBA00023315"/>
    </source>
</evidence>
<dbReference type="Pfam" id="PF00814">
    <property type="entry name" value="TsaD"/>
    <property type="match status" value="1"/>
</dbReference>
<keyword evidence="5" id="KW-1185">Reference proteome</keyword>